<dbReference type="AlphaFoldDB" id="A0A6J4J3Y1"/>
<dbReference type="PANTHER" id="PTHR34107">
    <property type="entry name" value="SLL0198 PROTEIN-RELATED"/>
    <property type="match status" value="1"/>
</dbReference>
<dbReference type="Pfam" id="PF05685">
    <property type="entry name" value="Uma2"/>
    <property type="match status" value="1"/>
</dbReference>
<gene>
    <name evidence="2" type="ORF">AVDCRST_MAG76-3209</name>
</gene>
<reference evidence="2" key="1">
    <citation type="submission" date="2020-02" db="EMBL/GenBank/DDBJ databases">
        <authorList>
            <person name="Meier V. D."/>
        </authorList>
    </citation>
    <scope>NUCLEOTIDE SEQUENCE</scope>
    <source>
        <strain evidence="2">AVDCRST_MAG76</strain>
    </source>
</reference>
<dbReference type="InterPro" id="IPR011335">
    <property type="entry name" value="Restrct_endonuc-II-like"/>
</dbReference>
<protein>
    <recommendedName>
        <fullName evidence="1">Putative restriction endonuclease domain-containing protein</fullName>
    </recommendedName>
</protein>
<sequence>MGPVRVVFLEAPEQLLAERRRLGLDSRDEMWEGELHMVPPPDFNHQRRVSRLLRALGPVADQGGLEVVPEAGLYEADDSWRVPDLVVVRPEHVTRRGVEGGAVLAVEIRSPDDETLAKMPFYARFGVEELLVVDRDTAGVELFRLDAEGLRNVAPDQQGWVTCSLDVGFRQGGANVVEVRLPDWRIEHC</sequence>
<dbReference type="EMBL" id="CADCSZ010000195">
    <property type="protein sequence ID" value="CAA9268249.1"/>
    <property type="molecule type" value="Genomic_DNA"/>
</dbReference>
<name>A0A6J4J3Y1_9ACTN</name>
<dbReference type="CDD" id="cd06260">
    <property type="entry name" value="DUF820-like"/>
    <property type="match status" value="1"/>
</dbReference>
<feature type="domain" description="Putative restriction endonuclease" evidence="1">
    <location>
        <begin position="25"/>
        <end position="161"/>
    </location>
</feature>
<evidence type="ECO:0000313" key="2">
    <source>
        <dbReference type="EMBL" id="CAA9268249.1"/>
    </source>
</evidence>
<accession>A0A6J4J3Y1</accession>
<proteinExistence type="predicted"/>
<evidence type="ECO:0000259" key="1">
    <source>
        <dbReference type="Pfam" id="PF05685"/>
    </source>
</evidence>
<dbReference type="PANTHER" id="PTHR34107:SF4">
    <property type="entry name" value="SLL1222 PROTEIN"/>
    <property type="match status" value="1"/>
</dbReference>
<dbReference type="Gene3D" id="3.90.1570.10">
    <property type="entry name" value="tt1808, chain A"/>
    <property type="match status" value="1"/>
</dbReference>
<dbReference type="SUPFAM" id="SSF52980">
    <property type="entry name" value="Restriction endonuclease-like"/>
    <property type="match status" value="1"/>
</dbReference>
<dbReference type="InterPro" id="IPR012296">
    <property type="entry name" value="Nuclease_put_TT1808"/>
</dbReference>
<dbReference type="InterPro" id="IPR008538">
    <property type="entry name" value="Uma2"/>
</dbReference>
<organism evidence="2">
    <name type="scientific">uncultured Acidimicrobiales bacterium</name>
    <dbReference type="NCBI Taxonomy" id="310071"/>
    <lineage>
        <taxon>Bacteria</taxon>
        <taxon>Bacillati</taxon>
        <taxon>Actinomycetota</taxon>
        <taxon>Acidimicrobiia</taxon>
        <taxon>Acidimicrobiales</taxon>
        <taxon>environmental samples</taxon>
    </lineage>
</organism>